<protein>
    <submittedName>
        <fullName evidence="2">Uncharacterized protein</fullName>
    </submittedName>
</protein>
<feature type="region of interest" description="Disordered" evidence="1">
    <location>
        <begin position="1"/>
        <end position="58"/>
    </location>
</feature>
<evidence type="ECO:0000313" key="2">
    <source>
        <dbReference type="EMBL" id="KAF5377318.1"/>
    </source>
</evidence>
<evidence type="ECO:0000256" key="1">
    <source>
        <dbReference type="SAM" id="MobiDB-lite"/>
    </source>
</evidence>
<dbReference type="Proteomes" id="UP000518752">
    <property type="component" value="Unassembled WGS sequence"/>
</dbReference>
<comment type="caution">
    <text evidence="2">The sequence shown here is derived from an EMBL/GenBank/DDBJ whole genome shotgun (WGS) entry which is preliminary data.</text>
</comment>
<feature type="region of interest" description="Disordered" evidence="1">
    <location>
        <begin position="116"/>
        <end position="201"/>
    </location>
</feature>
<feature type="compositionally biased region" description="Pro residues" evidence="1">
    <location>
        <begin position="46"/>
        <end position="55"/>
    </location>
</feature>
<feature type="compositionally biased region" description="Basic and acidic residues" evidence="1">
    <location>
        <begin position="147"/>
        <end position="157"/>
    </location>
</feature>
<reference evidence="2 3" key="1">
    <citation type="journal article" date="2020" name="ISME J.">
        <title>Uncovering the hidden diversity of litter-decomposition mechanisms in mushroom-forming fungi.</title>
        <authorList>
            <person name="Floudas D."/>
            <person name="Bentzer J."/>
            <person name="Ahren D."/>
            <person name="Johansson T."/>
            <person name="Persson P."/>
            <person name="Tunlid A."/>
        </authorList>
    </citation>
    <scope>NUCLEOTIDE SEQUENCE [LARGE SCALE GENOMIC DNA]</scope>
    <source>
        <strain evidence="2 3">CBS 406.79</strain>
    </source>
</reference>
<organism evidence="2 3">
    <name type="scientific">Collybiopsis confluens</name>
    <dbReference type="NCBI Taxonomy" id="2823264"/>
    <lineage>
        <taxon>Eukaryota</taxon>
        <taxon>Fungi</taxon>
        <taxon>Dikarya</taxon>
        <taxon>Basidiomycota</taxon>
        <taxon>Agaricomycotina</taxon>
        <taxon>Agaricomycetes</taxon>
        <taxon>Agaricomycetidae</taxon>
        <taxon>Agaricales</taxon>
        <taxon>Marasmiineae</taxon>
        <taxon>Omphalotaceae</taxon>
        <taxon>Collybiopsis</taxon>
    </lineage>
</organism>
<dbReference type="OrthoDB" id="3244156at2759"/>
<gene>
    <name evidence="2" type="ORF">D9757_008045</name>
</gene>
<dbReference type="EMBL" id="JAACJN010000084">
    <property type="protein sequence ID" value="KAF5377318.1"/>
    <property type="molecule type" value="Genomic_DNA"/>
</dbReference>
<proteinExistence type="predicted"/>
<sequence length="462" mass="50550">MNTQNVYDTPTGIQIGSPRMMSPRSHRTRSARTHRPRRGDFDNPTRDPPPAPSPLPVAENLLRDDSAFNIDPAAAVLGAGGESIQAAIQAEEEWNEQRRERNFVGGFMVGLKRALKPNWNNSQQRSDPEAGYAQAPYTADDTYSPRFPEEQHAHADDSYPSAPSLDSQRSPSSDTMHGTQEFPDDGTTAVDHQALPMPVPGHYVEPLEVEPSLAPDYAKMGSSSESSDAYMSRLGKFLRQINQLPWVAESRVTVDYYPGQSKRRIRPRPAHRPILSWYNRHVFLPGHTNGESLDLNAGSSPSPPPAPVIFMAETHKMSDESEPKPAFQPLILPTVPIPESQLQSGPVYFAEPINPPPRSEAQFSTYTGRSVVYSVVNPSAPSTTSSSLTSPLTHAPPPNTGIDTMTALTQSTTGYTPYQPLGSQYGRPVHEPQSQVLMSPSRAATAAHVRTGTPGQVYPYPV</sequence>
<dbReference type="AlphaFoldDB" id="A0A8H5M1E6"/>
<feature type="compositionally biased region" description="Polar residues" evidence="1">
    <location>
        <begin position="1"/>
        <end position="14"/>
    </location>
</feature>
<feature type="compositionally biased region" description="Basic residues" evidence="1">
    <location>
        <begin position="24"/>
        <end position="37"/>
    </location>
</feature>
<evidence type="ECO:0000313" key="3">
    <source>
        <dbReference type="Proteomes" id="UP000518752"/>
    </source>
</evidence>
<accession>A0A8H5M1E6</accession>
<name>A0A8H5M1E6_9AGAR</name>
<feature type="compositionally biased region" description="Polar residues" evidence="1">
    <location>
        <begin position="164"/>
        <end position="178"/>
    </location>
</feature>
<keyword evidence="3" id="KW-1185">Reference proteome</keyword>